<dbReference type="GO" id="GO:0005576">
    <property type="term" value="C:extracellular region"/>
    <property type="evidence" value="ECO:0007669"/>
    <property type="project" value="UniProtKB-SubCell"/>
</dbReference>
<protein>
    <recommendedName>
        <fullName evidence="9">Haemolysin-type calcium binding-related domain-containing protein</fullName>
    </recommendedName>
</protein>
<feature type="compositionally biased region" description="Gly residues" evidence="8">
    <location>
        <begin position="564"/>
        <end position="576"/>
    </location>
</feature>
<feature type="domain" description="Haemolysin-type calcium binding-related" evidence="9">
    <location>
        <begin position="998"/>
        <end position="1053"/>
    </location>
</feature>
<evidence type="ECO:0000256" key="3">
    <source>
        <dbReference type="ARBA" id="ARBA00022525"/>
    </source>
</evidence>
<name>A0A0P7IKL4_9RHOB</name>
<dbReference type="Proteomes" id="UP000050471">
    <property type="component" value="Unassembled WGS sequence"/>
</dbReference>
<dbReference type="PRINTS" id="PR00313">
    <property type="entry name" value="CABNDNGRPT"/>
</dbReference>
<evidence type="ECO:0000313" key="11">
    <source>
        <dbReference type="Proteomes" id="UP000050471"/>
    </source>
</evidence>
<dbReference type="SUPFAM" id="SSF51120">
    <property type="entry name" value="beta-Roll"/>
    <property type="match status" value="8"/>
</dbReference>
<dbReference type="PANTHER" id="PTHR38340:SF1">
    <property type="entry name" value="S-LAYER PROTEIN"/>
    <property type="match status" value="1"/>
</dbReference>
<dbReference type="Pfam" id="PF06594">
    <property type="entry name" value="HCBP_related"/>
    <property type="match status" value="2"/>
</dbReference>
<dbReference type="PRINTS" id="PR01488">
    <property type="entry name" value="RTXTOXINA"/>
</dbReference>
<dbReference type="Gene3D" id="2.150.10.10">
    <property type="entry name" value="Serralysin-like metalloprotease, C-terminal"/>
    <property type="match status" value="8"/>
</dbReference>
<accession>A0A0P7IKL4</accession>
<dbReference type="InterPro" id="IPR011049">
    <property type="entry name" value="Serralysin-like_metalloprot_C"/>
</dbReference>
<dbReference type="InterPro" id="IPR018511">
    <property type="entry name" value="Hemolysin-typ_Ca-bd_CS"/>
</dbReference>
<feature type="domain" description="Haemolysin-type calcium binding-related" evidence="9">
    <location>
        <begin position="509"/>
        <end position="538"/>
    </location>
</feature>
<evidence type="ECO:0000256" key="7">
    <source>
        <dbReference type="ARBA" id="ARBA00023136"/>
    </source>
</evidence>
<feature type="region of interest" description="Disordered" evidence="8">
    <location>
        <begin position="844"/>
        <end position="873"/>
    </location>
</feature>
<gene>
    <name evidence="10" type="ORF">AKJ29_00945</name>
</gene>
<evidence type="ECO:0000256" key="1">
    <source>
        <dbReference type="ARBA" id="ARBA00004370"/>
    </source>
</evidence>
<dbReference type="InterPro" id="IPR050557">
    <property type="entry name" value="RTX_toxin/Mannuronan_C5-epim"/>
</dbReference>
<keyword evidence="4" id="KW-0800">Toxin</keyword>
<dbReference type="GO" id="GO:0090729">
    <property type="term" value="F:toxin activity"/>
    <property type="evidence" value="ECO:0007669"/>
    <property type="project" value="UniProtKB-KW"/>
</dbReference>
<keyword evidence="5" id="KW-0677">Repeat</keyword>
<dbReference type="PROSITE" id="PS00330">
    <property type="entry name" value="HEMOLYSIN_CALCIUM"/>
    <property type="match status" value="9"/>
</dbReference>
<keyword evidence="6" id="KW-0843">Virulence</keyword>
<proteinExistence type="predicted"/>
<evidence type="ECO:0000256" key="6">
    <source>
        <dbReference type="ARBA" id="ARBA00023026"/>
    </source>
</evidence>
<dbReference type="InterPro" id="IPR001343">
    <property type="entry name" value="Hemolysn_Ca-bd"/>
</dbReference>
<dbReference type="InterPro" id="IPR010566">
    <property type="entry name" value="Haemolys_ca-bd"/>
</dbReference>
<sequence length="1485" mass="153847">MDGDGFREQTAWAAPNDGLLVIDLDADGTISEAGGDGDISQAQEVVFASWAAEGSTDLQALAEATDADGNLIFDSNGDGVLDANDDVWSSMKVFQDLDQDGEVDEGELKTLDDWGISQINLSYDDGSGFEETDDNVTVFGNTLHGLASFVMNGEIVTGGVGDVSLAYNEFGWRQVKTATGYTVEFESGEAWAFWDSEGQTDADVDLAAGDYTGAYGDERNNVLNADAATSAVVVDGGAGSDTIIGGAGGDLLSGGTGADVIHAGAGNDVVFADAEDGVAAGNIQGGEGYDQLNMAVDAALNITDLSAIGFEAVEAGNEADSITGLDDETNYYLSGNGGADTLTTAGGNDILIGGEGNDSLSAGAGSDRLFGGAGNDTLDGGDDADFLAGGAGNDTLLGGGGNDRYYYQRGDGHDLIHDVATGTYHERETYEEQVKYGSGKNARYVNELRTGLVERTGQIDGGIDTLEFGYGISVEDVLFSMDGDNAVIAFRNRDLADTETDESDTVSEDDSVTIQDWSNQQSRIEQFAFASGVVINTSQILHGQTGHGEANAFTGTEEGDWLNSGGGDDTLEGNGGSDVLIAGDGADSLDGGEGRDLLFAGDGDDTASGGDGDDYILGGNGNDTLNGNDGDDVLSGDAGDDVINGGAGNDILLGGAGADTLNGGAGDDTYIYFWGDGRDVIHDYADEMQDVQEATGNMIYQRSGKSGRYVEEMRTVQRAVQIDGGWDTLQFGYSVGIEDVFFDLQGEDLVMGIRQLDADGNELTLDQMDDVVTVQDWGNEMSRVEELRFGDGLAIDISEFGSFQSGYDADDSFTGTDQGDLLSGGGGADTLDGAEGDDVLVGGDGADSLTGGEGQDDLFGGDGDDTLQGGAGKDYLNGGDGDDVLEGGAGDDVLTGGLGDDILRGGLGNDVYIFNRGDGHDLIDESAFSVTDGGVTNTEYGADDFAMETQTAYTGGKNSHAYEVNVWVSDSRTGASIDALEGGDDVLQFGNWIDIGDLIVNTDGTGATSNLVIELEPVTADGEIEDSVTIENWGTPEFRVETIRFANGFVLDVSSIGYATTGDETDNTITVDTSTLAAGEGAWLAGGAGADTITGTAADDILVGGTDADRLEGGAGNDTYVIERGDGADRVLDSGSSAVGSSYNPGGDALLFGAGITIEDLILQRDGDDMRVYVADQDDLSIPLTEISDNVTIENWSNTQNRVELLQFTNGLDFDVSEIENTYLGADVTGDSVLETPVNDTLNGSASADWIDGFAGDDVLNGLGGDDFIFGRDGEDSLNGGGGDDILAGGKDNDLISGGTGNDVMTGGADDDILNGDAGNDVMMGGTGNDILNGGAGNDLLVGDLGNDTIIASGGQDQIRFGFGDGNDIYQGNTSFAGTDVFVFEDDIQTDDIWFERLDNDLVVRLHGADDTFTFENWYHGDNPSAHIQGFAAGGEWLSYTEVNALVEAMEPHVADLNDGTTAYGLLPGETPDSVLTAIDDAWML</sequence>
<dbReference type="PROSITE" id="PS00018">
    <property type="entry name" value="EF_HAND_1"/>
    <property type="match status" value="1"/>
</dbReference>
<organism evidence="10 11">
    <name type="scientific">Aliiroseovarius crassostreae</name>
    <dbReference type="NCBI Taxonomy" id="154981"/>
    <lineage>
        <taxon>Bacteria</taxon>
        <taxon>Pseudomonadati</taxon>
        <taxon>Pseudomonadota</taxon>
        <taxon>Alphaproteobacteria</taxon>
        <taxon>Rhodobacterales</taxon>
        <taxon>Paracoccaceae</taxon>
        <taxon>Aliiroseovarius</taxon>
    </lineage>
</organism>
<keyword evidence="3" id="KW-0964">Secreted</keyword>
<evidence type="ECO:0000256" key="5">
    <source>
        <dbReference type="ARBA" id="ARBA00022737"/>
    </source>
</evidence>
<evidence type="ECO:0000256" key="4">
    <source>
        <dbReference type="ARBA" id="ARBA00022656"/>
    </source>
</evidence>
<comment type="subcellular location">
    <subcellularLocation>
        <location evidence="1">Membrane</location>
    </subcellularLocation>
    <subcellularLocation>
        <location evidence="2">Secreted</location>
    </subcellularLocation>
</comment>
<dbReference type="EMBL" id="LKBA01000003">
    <property type="protein sequence ID" value="KPN64658.1"/>
    <property type="molecule type" value="Genomic_DNA"/>
</dbReference>
<dbReference type="GO" id="GO:0005509">
    <property type="term" value="F:calcium ion binding"/>
    <property type="evidence" value="ECO:0007669"/>
    <property type="project" value="InterPro"/>
</dbReference>
<keyword evidence="7" id="KW-0472">Membrane</keyword>
<evidence type="ECO:0000256" key="2">
    <source>
        <dbReference type="ARBA" id="ARBA00004613"/>
    </source>
</evidence>
<dbReference type="Pfam" id="PF00353">
    <property type="entry name" value="HemolysinCabind"/>
    <property type="match status" value="11"/>
</dbReference>
<reference evidence="10 11" key="1">
    <citation type="submission" date="2015-09" db="EMBL/GenBank/DDBJ databases">
        <title>Draft genome sequence of Aliiroseovarius crassostreae CV919-312TSm, the causative agent of Roseovarius Oyster Disease (formerly Juvenile Oyster Disease).</title>
        <authorList>
            <person name="Kessner L."/>
            <person name="Spinard E."/>
            <person name="Nelson D."/>
        </authorList>
    </citation>
    <scope>NUCLEOTIDE SEQUENCE [LARGE SCALE GENOMIC DNA]</scope>
    <source>
        <strain evidence="10 11">CV919-312</strain>
    </source>
</reference>
<evidence type="ECO:0000259" key="9">
    <source>
        <dbReference type="Pfam" id="PF06594"/>
    </source>
</evidence>
<dbReference type="GO" id="GO:0016020">
    <property type="term" value="C:membrane"/>
    <property type="evidence" value="ECO:0007669"/>
    <property type="project" value="UniProtKB-SubCell"/>
</dbReference>
<dbReference type="InterPro" id="IPR018247">
    <property type="entry name" value="EF_Hand_1_Ca_BS"/>
</dbReference>
<dbReference type="PANTHER" id="PTHR38340">
    <property type="entry name" value="S-LAYER PROTEIN"/>
    <property type="match status" value="1"/>
</dbReference>
<keyword evidence="11" id="KW-1185">Reference proteome</keyword>
<dbReference type="STRING" id="154981.AKJ29_00945"/>
<dbReference type="InterPro" id="IPR003995">
    <property type="entry name" value="RTX_toxin_determinant-A"/>
</dbReference>
<evidence type="ECO:0000313" key="10">
    <source>
        <dbReference type="EMBL" id="KPN64658.1"/>
    </source>
</evidence>
<comment type="caution">
    <text evidence="10">The sequence shown here is derived from an EMBL/GenBank/DDBJ whole genome shotgun (WGS) entry which is preliminary data.</text>
</comment>
<evidence type="ECO:0000256" key="8">
    <source>
        <dbReference type="SAM" id="MobiDB-lite"/>
    </source>
</evidence>
<feature type="region of interest" description="Disordered" evidence="8">
    <location>
        <begin position="546"/>
        <end position="577"/>
    </location>
</feature>